<feature type="transmembrane region" description="Helical" evidence="14">
    <location>
        <begin position="534"/>
        <end position="552"/>
    </location>
</feature>
<keyword evidence="6" id="KW-0769">Symport</keyword>
<keyword evidence="9" id="KW-0406">Ion transport</keyword>
<evidence type="ECO:0000256" key="4">
    <source>
        <dbReference type="ARBA" id="ARBA00022475"/>
    </source>
</evidence>
<dbReference type="PANTHER" id="PTHR48086">
    <property type="entry name" value="SODIUM/PROLINE SYMPORTER-RELATED"/>
    <property type="match status" value="1"/>
</dbReference>
<comment type="catalytic activity">
    <reaction evidence="12">
        <text>L-proline(in) + Na(+)(in) = L-proline(out) + Na(+)(out)</text>
        <dbReference type="Rhea" id="RHEA:28967"/>
        <dbReference type="ChEBI" id="CHEBI:29101"/>
        <dbReference type="ChEBI" id="CHEBI:60039"/>
    </reaction>
</comment>
<reference evidence="15 16" key="1">
    <citation type="submission" date="2018-08" db="EMBL/GenBank/DDBJ databases">
        <title>Recombination of ecologically and evolutionarily significant loci maintains genetic cohesion in the Pseudomonas syringae species complex.</title>
        <authorList>
            <person name="Dillon M."/>
            <person name="Thakur S."/>
            <person name="Almeida R.N.D."/>
            <person name="Weir B.S."/>
            <person name="Guttman D.S."/>
        </authorList>
    </citation>
    <scope>NUCLEOTIDE SEQUENCE [LARGE SCALE GENOMIC DNA]</scope>
    <source>
        <strain evidence="15 16">ICMP 15201</strain>
    </source>
</reference>
<dbReference type="Proteomes" id="UP000269335">
    <property type="component" value="Unassembled WGS sequence"/>
</dbReference>
<accession>A0AB37QB64</accession>
<feature type="transmembrane region" description="Helical" evidence="14">
    <location>
        <begin position="476"/>
        <end position="497"/>
    </location>
</feature>
<keyword evidence="7 14" id="KW-1133">Transmembrane helix</keyword>
<evidence type="ECO:0000256" key="13">
    <source>
        <dbReference type="RuleBase" id="RU362091"/>
    </source>
</evidence>
<evidence type="ECO:0000256" key="3">
    <source>
        <dbReference type="ARBA" id="ARBA00022448"/>
    </source>
</evidence>
<feature type="transmembrane region" description="Helical" evidence="14">
    <location>
        <begin position="156"/>
        <end position="178"/>
    </location>
</feature>
<dbReference type="InterPro" id="IPR001734">
    <property type="entry name" value="Na/solute_symporter"/>
</dbReference>
<comment type="subcellular location">
    <subcellularLocation>
        <location evidence="1">Cell membrane</location>
        <topology evidence="1">Multi-pass membrane protein</topology>
    </subcellularLocation>
</comment>
<evidence type="ECO:0000256" key="9">
    <source>
        <dbReference type="ARBA" id="ARBA00023065"/>
    </source>
</evidence>
<feature type="transmembrane region" description="Helical" evidence="14">
    <location>
        <begin position="418"/>
        <end position="442"/>
    </location>
</feature>
<feature type="transmembrane region" description="Helical" evidence="14">
    <location>
        <begin position="344"/>
        <end position="364"/>
    </location>
</feature>
<evidence type="ECO:0000256" key="2">
    <source>
        <dbReference type="ARBA" id="ARBA00006434"/>
    </source>
</evidence>
<evidence type="ECO:0000256" key="11">
    <source>
        <dbReference type="ARBA" id="ARBA00023201"/>
    </source>
</evidence>
<evidence type="ECO:0000313" key="15">
    <source>
        <dbReference type="EMBL" id="RMN83224.1"/>
    </source>
</evidence>
<evidence type="ECO:0000256" key="5">
    <source>
        <dbReference type="ARBA" id="ARBA00022692"/>
    </source>
</evidence>
<keyword evidence="3" id="KW-0813">Transport</keyword>
<evidence type="ECO:0000256" key="10">
    <source>
        <dbReference type="ARBA" id="ARBA00023136"/>
    </source>
</evidence>
<proteinExistence type="inferred from homology"/>
<feature type="transmembrane region" description="Helical" evidence="14">
    <location>
        <begin position="184"/>
        <end position="203"/>
    </location>
</feature>
<keyword evidence="11" id="KW-0739">Sodium transport</keyword>
<name>A0AB37QB64_PSECA</name>
<dbReference type="EMBL" id="RBPH01000083">
    <property type="protein sequence ID" value="RMN83224.1"/>
    <property type="molecule type" value="Genomic_DNA"/>
</dbReference>
<evidence type="ECO:0000256" key="1">
    <source>
        <dbReference type="ARBA" id="ARBA00004651"/>
    </source>
</evidence>
<feature type="transmembrane region" description="Helical" evidence="14">
    <location>
        <begin position="115"/>
        <end position="135"/>
    </location>
</feature>
<evidence type="ECO:0000256" key="7">
    <source>
        <dbReference type="ARBA" id="ARBA00022989"/>
    </source>
</evidence>
<dbReference type="InterPro" id="IPR038377">
    <property type="entry name" value="Na/Glc_symporter_sf"/>
</dbReference>
<dbReference type="Pfam" id="PF00474">
    <property type="entry name" value="SSF"/>
    <property type="match status" value="1"/>
</dbReference>
<organism evidence="15 16">
    <name type="scientific">Pseudomonas cannabina</name>
    <dbReference type="NCBI Taxonomy" id="86840"/>
    <lineage>
        <taxon>Bacteria</taxon>
        <taxon>Pseudomonadati</taxon>
        <taxon>Pseudomonadota</taxon>
        <taxon>Gammaproteobacteria</taxon>
        <taxon>Pseudomonadales</taxon>
        <taxon>Pseudomonadaceae</taxon>
        <taxon>Pseudomonas</taxon>
    </lineage>
</organism>
<sequence length="614" mass="66294">MLEFYPVTSPPDSEIQGAPYEYPSVHRTARAPEKPGLRRLFLRAIDDGAVSAVLPAGQRQCRRGAWYPVADLLLDSDRSVDGPRTVAAVCRRVPAWRNSGRRGRAMISTTSASDLYITFGLIGLFLAGMIAVLYATNRKSDSFSDYAVGGRSYGPWFIAMCYTNSWWPGATFTAFFALSVGGALGFYGMVYATLGVTAMYLMANRAWTWGKRFNLTTQPDLLGMRFNSPVVKRIASIIGIISVFPWVVMGIQALATLFQFASFGRWGVTTCLLVGVAVILIRQYWTVSMGMRGLIMTDMYQGLIAYVLCAALCIFLLFGAQASFANLSQLPASMLVIPGGAGSTYGPMYMFSLIFTGVIGSMCWPMSFQRIYTASGVRSVKKGTLLTILLVGGFYGILMLFAAAVSQDPNVAAHPQHGWFLSLFDIGGPWLLAVAIMIVLAASIGHVDGCVQVCGTQFANDLATWNKPRSDREKTVLAKAGMVVFIAAASLLAYLTFDYARLQLLAQISYQGIIQLAVPLFFGVFSRHGNKQEAIAGMLVGIIVAIVLTTIYPDDIPALGSLTSGIIGLIFNAGIFVACAVAIKPSAEEVSRVDELFAMAAPRRQPVGTAPAMS</sequence>
<dbReference type="GO" id="GO:0005886">
    <property type="term" value="C:plasma membrane"/>
    <property type="evidence" value="ECO:0007669"/>
    <property type="project" value="UniProtKB-SubCell"/>
</dbReference>
<dbReference type="PROSITE" id="PS50283">
    <property type="entry name" value="NA_SOLUT_SYMP_3"/>
    <property type="match status" value="1"/>
</dbReference>
<comment type="caution">
    <text evidence="15">The sequence shown here is derived from an EMBL/GenBank/DDBJ whole genome shotgun (WGS) entry which is preliminary data.</text>
</comment>
<dbReference type="InterPro" id="IPR050277">
    <property type="entry name" value="Sodium:Solute_Symporter"/>
</dbReference>
<evidence type="ECO:0000313" key="16">
    <source>
        <dbReference type="Proteomes" id="UP000269335"/>
    </source>
</evidence>
<dbReference type="CDD" id="cd10322">
    <property type="entry name" value="SLC5sbd"/>
    <property type="match status" value="1"/>
</dbReference>
<feature type="transmembrane region" description="Helical" evidence="14">
    <location>
        <begin position="503"/>
        <end position="522"/>
    </location>
</feature>
<feature type="transmembrane region" description="Helical" evidence="14">
    <location>
        <begin position="263"/>
        <end position="282"/>
    </location>
</feature>
<protein>
    <submittedName>
        <fullName evidence="15">Sodium:solute symporter protein</fullName>
    </submittedName>
</protein>
<evidence type="ECO:0000256" key="14">
    <source>
        <dbReference type="SAM" id="Phobius"/>
    </source>
</evidence>
<comment type="similarity">
    <text evidence="2 13">Belongs to the sodium:solute symporter (SSF) (TC 2.A.21) family.</text>
</comment>
<feature type="transmembrane region" description="Helical" evidence="14">
    <location>
        <begin position="234"/>
        <end position="257"/>
    </location>
</feature>
<feature type="transmembrane region" description="Helical" evidence="14">
    <location>
        <begin position="385"/>
        <end position="406"/>
    </location>
</feature>
<keyword evidence="4" id="KW-1003">Cell membrane</keyword>
<dbReference type="Gene3D" id="1.20.1730.10">
    <property type="entry name" value="Sodium/glucose cotransporter"/>
    <property type="match status" value="1"/>
</dbReference>
<feature type="transmembrane region" description="Helical" evidence="14">
    <location>
        <begin position="303"/>
        <end position="324"/>
    </location>
</feature>
<evidence type="ECO:0000256" key="6">
    <source>
        <dbReference type="ARBA" id="ARBA00022847"/>
    </source>
</evidence>
<gene>
    <name evidence="15" type="ORF">ALQ53_03979</name>
</gene>
<keyword evidence="10 14" id="KW-0472">Membrane</keyword>
<keyword evidence="8" id="KW-0915">Sodium</keyword>
<dbReference type="AlphaFoldDB" id="A0AB37QB64"/>
<evidence type="ECO:0000256" key="12">
    <source>
        <dbReference type="ARBA" id="ARBA00033708"/>
    </source>
</evidence>
<dbReference type="GO" id="GO:0015293">
    <property type="term" value="F:symporter activity"/>
    <property type="evidence" value="ECO:0007669"/>
    <property type="project" value="UniProtKB-KW"/>
</dbReference>
<dbReference type="PANTHER" id="PTHR48086:SF3">
    <property type="entry name" value="SODIUM_PROLINE SYMPORTER"/>
    <property type="match status" value="1"/>
</dbReference>
<feature type="transmembrane region" description="Helical" evidence="14">
    <location>
        <begin position="558"/>
        <end position="583"/>
    </location>
</feature>
<dbReference type="GO" id="GO:0006814">
    <property type="term" value="P:sodium ion transport"/>
    <property type="evidence" value="ECO:0007669"/>
    <property type="project" value="UniProtKB-KW"/>
</dbReference>
<keyword evidence="5 14" id="KW-0812">Transmembrane</keyword>
<evidence type="ECO:0000256" key="8">
    <source>
        <dbReference type="ARBA" id="ARBA00023053"/>
    </source>
</evidence>